<dbReference type="EMBL" id="CP060724">
    <property type="protein sequence ID" value="QNN75000.1"/>
    <property type="molecule type" value="Genomic_DNA"/>
</dbReference>
<evidence type="ECO:0000313" key="2">
    <source>
        <dbReference type="Proteomes" id="UP000515800"/>
    </source>
</evidence>
<keyword evidence="2" id="KW-1185">Reference proteome</keyword>
<dbReference type="AlphaFoldDB" id="A0A7G9T4H5"/>
<name>A0A7G9T4H5_9LACO</name>
<gene>
    <name evidence="1" type="ORF">H9L19_06335</name>
</gene>
<accession>A0A7G9T4H5</accession>
<organism evidence="1 2">
    <name type="scientific">Weissella diestrammenae</name>
    <dbReference type="NCBI Taxonomy" id="1162633"/>
    <lineage>
        <taxon>Bacteria</taxon>
        <taxon>Bacillati</taxon>
        <taxon>Bacillota</taxon>
        <taxon>Bacilli</taxon>
        <taxon>Lactobacillales</taxon>
        <taxon>Lactobacillaceae</taxon>
        <taxon>Weissella</taxon>
    </lineage>
</organism>
<dbReference type="Proteomes" id="UP000515800">
    <property type="component" value="Chromosome"/>
</dbReference>
<protein>
    <submittedName>
        <fullName evidence="1">Uncharacterized protein</fullName>
    </submittedName>
</protein>
<sequence length="65" mass="7289">MRTADEEEKIRQSLEDVEAAQSDLVGIPVDEDNLARIESASEELSRSIENVQSLISHIDNRGYSE</sequence>
<evidence type="ECO:0000313" key="1">
    <source>
        <dbReference type="EMBL" id="QNN75000.1"/>
    </source>
</evidence>
<dbReference type="KEGG" id="wdi:H9L19_06335"/>
<reference evidence="1 2" key="1">
    <citation type="submission" date="2020-08" db="EMBL/GenBank/DDBJ databases">
        <title>Genome sequence of Weissella diestrammenae KACC 16890T.</title>
        <authorList>
            <person name="Hyun D.-W."/>
            <person name="Bae J.-W."/>
        </authorList>
    </citation>
    <scope>NUCLEOTIDE SEQUENCE [LARGE SCALE GENOMIC DNA]</scope>
    <source>
        <strain evidence="1 2">KACC 16890</strain>
    </source>
</reference>
<dbReference type="RefSeq" id="WP_187528835.1">
    <property type="nucleotide sequence ID" value="NZ_CP060724.1"/>
</dbReference>
<proteinExistence type="predicted"/>